<keyword evidence="1" id="KW-0863">Zinc-finger</keyword>
<evidence type="ECO:0000313" key="4">
    <source>
        <dbReference type="EnsemblProtists" id="EOD20977"/>
    </source>
</evidence>
<keyword evidence="1" id="KW-0479">Metal-binding</keyword>
<dbReference type="KEGG" id="ehx:EMIHUDRAFT_208038"/>
<dbReference type="OMA" id="HESAVPM"/>
<feature type="region of interest" description="Disordered" evidence="2">
    <location>
        <begin position="566"/>
        <end position="590"/>
    </location>
</feature>
<keyword evidence="5" id="KW-1185">Reference proteome</keyword>
<sequence length="1314" mass="142959">MSYLEVLEEEARSQRLRLHIEHQLLRQEENRQLLFESRCGICLCDFSEVEETATICQLGCHHTHAFCAGCLRSAFGARSNQQAPPDCPLCKAQVSEADQAFVEAAAGRSAACHAAKTRADADATRQAAWDALPPAAEKVSLPDARAPPAVPPGGEWECIDAHSAFQCAVSPCSHVLEVPDSLRGEWARANVDVFDFIQAAKSSGDELALERGLKWQLCLHDVLLRGPARTSRGGGRSIDVSTSLALRFQRWRNGERAALLCAWEADRTRAWSARRRSAHRRESFEERTERERSAAVSAALALFADGEISRAMRMLHSLGIADLSASVLLQLRRKHPERDRPVPHDLPVQVPAVRVSLTETFRKLRRRAGTGPSGNRNEYLRVLTHSFDDAKADSVMQKYDAFASELASGDLPTWFYGAASIASLMPLVKKAVTQADVEAMRQPDVRPVVVGEVTLRSILTSVTASVAPAMADVLAPQQVAVGVSGGISIMINGIRILLEQRGDFVLVKIDLKNAYNEIDRSALLRRCSEVPELAPFMPLLHATLMSATSLLVGPQRTRLFEQHHLEGQTCRAETSRGGDSATGTQQGGPPSSGAFCIAIQPELAALDAELRPFGGGAWAEMDDIFALGPAAAVFPAVKRFGEAVKASLNLEMQVSKLECFSPEYNLSHCPWREALGAPVGMVLVPEEDGGSRTYRGVMVAGCPMGEAGFVDAWLRAQVSSIVSYIDKTVLSLRAASPHALWAAIYYSCSAKFDFILRHLPPDKTVSHARVVDAALTRAAEACGYEGVLGDAITARRARLPARMRGLGLRSLEEVAPAAFCACFVEAAERFLDRSTPGGGRERGFFQMLAPLFGHGAFELPYPNSPRLSRFLSGCTTNVNPLGAQLGQLTPTGESFKKAWEGMQREVRGEGVAGPLDVRAPEAGNGRAGSAGLQRQLTQQREQVKRNQLSRSILGLPHGDTRREAWLAVDSFSSAWVSSWPSAQNRCEAREFREIFCTYLGRESPAVRALVGKSIACSGRGPPRVCDAFGVQLGLATLNDRAHGNCHDDIFSRVIGDALHAGLRGKEEPREIFSAVIPPVTLNGTAGTRGKNGIVPDGRLHCKLRESRTARCTGTRGQAHPSVRWRGTTVQRGPEQPPAEHLLEGKTIHRGGPHYMSARARDDGQGGAVADRANLVQRDYEARAAALDAKPHVQAWNNGSRDAVSSVLRSFGIVRSLVVGAYAEASDDLHRLFDCVVESASKQHWRRIGARSAKEARSYFATTLRRAWGVHFAREFARHRIRRVVFVGAPRRQPGRPLATADGDWPALSAGDADF</sequence>
<dbReference type="HOGENOM" id="CLU_003152_0_0_1"/>
<dbReference type="PROSITE" id="PS50089">
    <property type="entry name" value="ZF_RING_2"/>
    <property type="match status" value="1"/>
</dbReference>
<keyword evidence="1" id="KW-0862">Zinc</keyword>
<dbReference type="Gene3D" id="3.30.40.10">
    <property type="entry name" value="Zinc/RING finger domain, C3HC4 (zinc finger)"/>
    <property type="match status" value="1"/>
</dbReference>
<dbReference type="InterPro" id="IPR001841">
    <property type="entry name" value="Znf_RING"/>
</dbReference>
<dbReference type="InterPro" id="IPR013083">
    <property type="entry name" value="Znf_RING/FYVE/PHD"/>
</dbReference>
<organism evidence="4 5">
    <name type="scientific">Emiliania huxleyi (strain CCMP1516)</name>
    <dbReference type="NCBI Taxonomy" id="280463"/>
    <lineage>
        <taxon>Eukaryota</taxon>
        <taxon>Haptista</taxon>
        <taxon>Haptophyta</taxon>
        <taxon>Prymnesiophyceae</taxon>
        <taxon>Isochrysidales</taxon>
        <taxon>Noelaerhabdaceae</taxon>
        <taxon>Emiliania</taxon>
    </lineage>
</organism>
<evidence type="ECO:0000313" key="5">
    <source>
        <dbReference type="Proteomes" id="UP000013827"/>
    </source>
</evidence>
<feature type="domain" description="RING-type" evidence="3">
    <location>
        <begin position="39"/>
        <end position="91"/>
    </location>
</feature>
<name>A0A0D3JBU2_EMIH1</name>
<proteinExistence type="predicted"/>
<dbReference type="Proteomes" id="UP000013827">
    <property type="component" value="Unassembled WGS sequence"/>
</dbReference>
<dbReference type="SUPFAM" id="SSF57850">
    <property type="entry name" value="RING/U-box"/>
    <property type="match status" value="1"/>
</dbReference>
<protein>
    <recommendedName>
        <fullName evidence="3">RING-type domain-containing protein</fullName>
    </recommendedName>
</protein>
<dbReference type="GeneID" id="17266524"/>
<dbReference type="EnsemblProtists" id="EOD20977">
    <property type="protein sequence ID" value="EOD20977"/>
    <property type="gene ID" value="EMIHUDRAFT_208038"/>
</dbReference>
<reference evidence="4" key="2">
    <citation type="submission" date="2024-10" db="UniProtKB">
        <authorList>
            <consortium name="EnsemblProtists"/>
        </authorList>
    </citation>
    <scope>IDENTIFICATION</scope>
</reference>
<dbReference type="eggNOG" id="ENOG502S7MF">
    <property type="taxonomic scope" value="Eukaryota"/>
</dbReference>
<dbReference type="RefSeq" id="XP_005773406.1">
    <property type="nucleotide sequence ID" value="XM_005773349.1"/>
</dbReference>
<feature type="compositionally biased region" description="Polar residues" evidence="2">
    <location>
        <begin position="932"/>
        <end position="947"/>
    </location>
</feature>
<evidence type="ECO:0000256" key="2">
    <source>
        <dbReference type="SAM" id="MobiDB-lite"/>
    </source>
</evidence>
<dbReference type="SMART" id="SM00184">
    <property type="entry name" value="RING"/>
    <property type="match status" value="1"/>
</dbReference>
<feature type="region of interest" description="Disordered" evidence="2">
    <location>
        <begin position="914"/>
        <end position="947"/>
    </location>
</feature>
<reference evidence="5" key="1">
    <citation type="journal article" date="2013" name="Nature">
        <title>Pan genome of the phytoplankton Emiliania underpins its global distribution.</title>
        <authorList>
            <person name="Read B.A."/>
            <person name="Kegel J."/>
            <person name="Klute M.J."/>
            <person name="Kuo A."/>
            <person name="Lefebvre S.C."/>
            <person name="Maumus F."/>
            <person name="Mayer C."/>
            <person name="Miller J."/>
            <person name="Monier A."/>
            <person name="Salamov A."/>
            <person name="Young J."/>
            <person name="Aguilar M."/>
            <person name="Claverie J.M."/>
            <person name="Frickenhaus S."/>
            <person name="Gonzalez K."/>
            <person name="Herman E.K."/>
            <person name="Lin Y.C."/>
            <person name="Napier J."/>
            <person name="Ogata H."/>
            <person name="Sarno A.F."/>
            <person name="Shmutz J."/>
            <person name="Schroeder D."/>
            <person name="de Vargas C."/>
            <person name="Verret F."/>
            <person name="von Dassow P."/>
            <person name="Valentin K."/>
            <person name="Van de Peer Y."/>
            <person name="Wheeler G."/>
            <person name="Dacks J.B."/>
            <person name="Delwiche C.F."/>
            <person name="Dyhrman S.T."/>
            <person name="Glockner G."/>
            <person name="John U."/>
            <person name="Richards T."/>
            <person name="Worden A.Z."/>
            <person name="Zhang X."/>
            <person name="Grigoriev I.V."/>
            <person name="Allen A.E."/>
            <person name="Bidle K."/>
            <person name="Borodovsky M."/>
            <person name="Bowler C."/>
            <person name="Brownlee C."/>
            <person name="Cock J.M."/>
            <person name="Elias M."/>
            <person name="Gladyshev V.N."/>
            <person name="Groth M."/>
            <person name="Guda C."/>
            <person name="Hadaegh A."/>
            <person name="Iglesias-Rodriguez M.D."/>
            <person name="Jenkins J."/>
            <person name="Jones B.M."/>
            <person name="Lawson T."/>
            <person name="Leese F."/>
            <person name="Lindquist E."/>
            <person name="Lobanov A."/>
            <person name="Lomsadze A."/>
            <person name="Malik S.B."/>
            <person name="Marsh M.E."/>
            <person name="Mackinder L."/>
            <person name="Mock T."/>
            <person name="Mueller-Roeber B."/>
            <person name="Pagarete A."/>
            <person name="Parker M."/>
            <person name="Probert I."/>
            <person name="Quesneville H."/>
            <person name="Raines C."/>
            <person name="Rensing S.A."/>
            <person name="Riano-Pachon D.M."/>
            <person name="Richier S."/>
            <person name="Rokitta S."/>
            <person name="Shiraiwa Y."/>
            <person name="Soanes D.M."/>
            <person name="van der Giezen M."/>
            <person name="Wahlund T.M."/>
            <person name="Williams B."/>
            <person name="Wilson W."/>
            <person name="Wolfe G."/>
            <person name="Wurch L.L."/>
        </authorList>
    </citation>
    <scope>NUCLEOTIDE SEQUENCE</scope>
</reference>
<evidence type="ECO:0000259" key="3">
    <source>
        <dbReference type="PROSITE" id="PS50089"/>
    </source>
</evidence>
<evidence type="ECO:0000256" key="1">
    <source>
        <dbReference type="PROSITE-ProRule" id="PRU00175"/>
    </source>
</evidence>
<accession>A0A0D3JBU2</accession>
<dbReference type="PaxDb" id="2903-EOD20977"/>
<dbReference type="GO" id="GO:0008270">
    <property type="term" value="F:zinc ion binding"/>
    <property type="evidence" value="ECO:0007669"/>
    <property type="project" value="UniProtKB-KW"/>
</dbReference>